<keyword evidence="3" id="KW-1185">Reference proteome</keyword>
<dbReference type="AlphaFoldDB" id="A0A418WLM6"/>
<evidence type="ECO:0000313" key="3">
    <source>
        <dbReference type="Proteomes" id="UP000286100"/>
    </source>
</evidence>
<evidence type="ECO:0000313" key="2">
    <source>
        <dbReference type="EMBL" id="RJF90917.1"/>
    </source>
</evidence>
<dbReference type="Pfam" id="PF07362">
    <property type="entry name" value="CcdA"/>
    <property type="match status" value="1"/>
</dbReference>
<dbReference type="RefSeq" id="WP_119762519.1">
    <property type="nucleotide sequence ID" value="NZ_QYUM01000003.1"/>
</dbReference>
<dbReference type="Proteomes" id="UP000286100">
    <property type="component" value="Unassembled WGS sequence"/>
</dbReference>
<evidence type="ECO:0000256" key="1">
    <source>
        <dbReference type="ARBA" id="ARBA00022649"/>
    </source>
</evidence>
<proteinExistence type="predicted"/>
<organism evidence="2 3">
    <name type="scientific">Sphingomonas cavernae</name>
    <dbReference type="NCBI Taxonomy" id="2320861"/>
    <lineage>
        <taxon>Bacteria</taxon>
        <taxon>Pseudomonadati</taxon>
        <taxon>Pseudomonadota</taxon>
        <taxon>Alphaproteobacteria</taxon>
        <taxon>Sphingomonadales</taxon>
        <taxon>Sphingomonadaceae</taxon>
        <taxon>Sphingomonas</taxon>
    </lineage>
</organism>
<gene>
    <name evidence="2" type="ORF">D3876_12155</name>
</gene>
<protein>
    <submittedName>
        <fullName evidence="2">Post-segregation antitoxin CcdA</fullName>
    </submittedName>
</protein>
<dbReference type="EMBL" id="QYUM01000003">
    <property type="protein sequence ID" value="RJF90917.1"/>
    <property type="molecule type" value="Genomic_DNA"/>
</dbReference>
<sequence>MARTNAAQKRATNVSLSAELIEEAKRLNVNISQACERGLEEQVAKTRADQWLEENREAIEYWNGYVEEHGLPLARYRRF</sequence>
<name>A0A418WLM6_9SPHN</name>
<reference evidence="2 3" key="1">
    <citation type="submission" date="2018-09" db="EMBL/GenBank/DDBJ databases">
        <authorList>
            <person name="Zhu H."/>
        </authorList>
    </citation>
    <scope>NUCLEOTIDE SEQUENCE [LARGE SCALE GENOMIC DNA]</scope>
    <source>
        <strain evidence="2 3">K2R01-6</strain>
    </source>
</reference>
<dbReference type="OrthoDB" id="7191115at2"/>
<keyword evidence="1" id="KW-1277">Toxin-antitoxin system</keyword>
<dbReference type="InterPro" id="IPR009956">
    <property type="entry name" value="Post-segregation_anti-tox_CcdA"/>
</dbReference>
<comment type="caution">
    <text evidence="2">The sequence shown here is derived from an EMBL/GenBank/DDBJ whole genome shotgun (WGS) entry which is preliminary data.</text>
</comment>
<accession>A0A418WLM6</accession>